<evidence type="ECO:0000313" key="3">
    <source>
        <dbReference type="Proteomes" id="UP001430356"/>
    </source>
</evidence>
<dbReference type="GO" id="GO:0005829">
    <property type="term" value="C:cytosol"/>
    <property type="evidence" value="ECO:0007669"/>
    <property type="project" value="TreeGrafter"/>
</dbReference>
<accession>A0AAW0F418</accession>
<sequence length="1266" mass="131750">MSDTTLDILLSQILSANNVQRAAAEEELGRRGREVPGFCTSLAHHSRALLATPSTHAIALVALATLKRSLAASEHADELQHVISVLLAHLGDVAVLPGGAVAAMRQWSSSIVVAVRRLAVLVASAAAAPDTGAATVDAIMTQLLDAFAQRPGADARGLASIASHVWLLQTVFEEPIPEAMHLWCSELLLGCAPPLFALLCDAASATLSTTSLPPAAATAEATEVQARCSLLSLTAETLCVLYGWQFTSTGRARFPAALKQHFLTACPLLHSFICAPCTHWLSVCAADTATAAGLAAAALSTLELVSSVLQLGGWYKRCVSAQLLQDLLQSLDADAPSYAAALSTSSDEEAGEAAGNGWMGCLLSGSSGGGDGGGAATARWAAVVRRRSTQCWSLFRDAALLPFMKAGFVDVVGHRCGLQYYQLLLSYAALGPADVEVWLDDPNAFLRAEDEREDGVRWTTRDTVAQLYADSITTLGPLFLHASLEDLNERLFADVSCDGGRPAHTHGGGGDSCSASFAAPQQQREAALFMMETVLRHRARQLRECGAADFTQLATHLWGCDVAGASAHPGVTARALMLLVAIVRFTGAPPAAPVGAASAAATTASAVTAAIVAGSTRTLSVFTGTSTDVAGVAAAASPPTCTRLVAVLLCRVLHSTLPFWSETLLDCHSASWQASLLALLSPQAGLSEEALYSAVEQLADLLKAAQQKSRQSHGGASGGAAATSLVLPALPRAVMDCWRRHVSDPSFADAVLGLLRRVVRDSETGAPLLLQELPWINGVLSGYAESMAELCAVPYFLQLLRCVFKRAPDAVASGAAALMLDSLCQLLLCTEESAILGASSSCLAALLRRCPAVQSVQVRVVAATMEAAVLGGGGGAGDGSGSDAASTATVVADAPRSVYPFSTVIVAIVLRTLDDRRDEASLMEMGDALVAIMRQSTSFSEAELVRVIHATVNRLAVVRTDTVAQQLLAPLATLMLLHPVALVRTLAQGGVLVETMGRWLPQVEHFASLRTMVASCAGLLTLLSTLSQPAAPSALLTAEEAQQLAQQPVTCRWRLPEELTAGEKGTRKATRKGSGGDAAAAARRALLSSLKPGASVETTLPLYAGVLVGVGRGLLSLLAAPVTMLRRACRAVGGGGEAAACGLGAGAAGVASDEEEEDDDDGSANNGLFRDGSEEEEEEEWEEEEDAGDVDGDATPRPTEQHDAVATSGGGGDDAVTDRLRLLGSLAAQMLPWMRTHGGEVTAYFTPAEAETLMQFFALHTEVSPS</sequence>
<feature type="compositionally biased region" description="Acidic residues" evidence="1">
    <location>
        <begin position="1173"/>
        <end position="1192"/>
    </location>
</feature>
<dbReference type="PANTHER" id="PTHR10997">
    <property type="entry name" value="IMPORTIN-7, 8, 11"/>
    <property type="match status" value="1"/>
</dbReference>
<dbReference type="Gene3D" id="1.25.10.10">
    <property type="entry name" value="Leucine-rich Repeat Variant"/>
    <property type="match status" value="1"/>
</dbReference>
<gene>
    <name evidence="2" type="ORF">NESM_000039700</name>
</gene>
<organism evidence="2 3">
    <name type="scientific">Novymonas esmeraldas</name>
    <dbReference type="NCBI Taxonomy" id="1808958"/>
    <lineage>
        <taxon>Eukaryota</taxon>
        <taxon>Discoba</taxon>
        <taxon>Euglenozoa</taxon>
        <taxon>Kinetoplastea</taxon>
        <taxon>Metakinetoplastina</taxon>
        <taxon>Trypanosomatida</taxon>
        <taxon>Trypanosomatidae</taxon>
        <taxon>Novymonas</taxon>
    </lineage>
</organism>
<reference evidence="2 3" key="1">
    <citation type="journal article" date="2021" name="MBio">
        <title>A New Model Trypanosomatid, Novymonas esmeraldas: Genomic Perception of Its 'Candidatus Pandoraea novymonadis' Endosymbiont.</title>
        <authorList>
            <person name="Zakharova A."/>
            <person name="Saura A."/>
            <person name="Butenko A."/>
            <person name="Podesvova L."/>
            <person name="Warmusova S."/>
            <person name="Kostygov A.Y."/>
            <person name="Nenarokova A."/>
            <person name="Lukes J."/>
            <person name="Opperdoes F.R."/>
            <person name="Yurchenko V."/>
        </authorList>
    </citation>
    <scope>NUCLEOTIDE SEQUENCE [LARGE SCALE GENOMIC DNA]</scope>
    <source>
        <strain evidence="2 3">E262AT.01</strain>
    </source>
</reference>
<dbReference type="InterPro" id="IPR011989">
    <property type="entry name" value="ARM-like"/>
</dbReference>
<evidence type="ECO:0000313" key="2">
    <source>
        <dbReference type="EMBL" id="KAK7199917.1"/>
    </source>
</evidence>
<dbReference type="GO" id="GO:0005635">
    <property type="term" value="C:nuclear envelope"/>
    <property type="evidence" value="ECO:0007669"/>
    <property type="project" value="TreeGrafter"/>
</dbReference>
<dbReference type="PANTHER" id="PTHR10997:SF9">
    <property type="entry name" value="IMPORTIN-9"/>
    <property type="match status" value="1"/>
</dbReference>
<dbReference type="AlphaFoldDB" id="A0AAW0F418"/>
<dbReference type="Proteomes" id="UP001430356">
    <property type="component" value="Unassembled WGS sequence"/>
</dbReference>
<proteinExistence type="predicted"/>
<feature type="region of interest" description="Disordered" evidence="1">
    <location>
        <begin position="1149"/>
        <end position="1216"/>
    </location>
</feature>
<dbReference type="GO" id="GO:0006606">
    <property type="term" value="P:protein import into nucleus"/>
    <property type="evidence" value="ECO:0007669"/>
    <property type="project" value="TreeGrafter"/>
</dbReference>
<name>A0AAW0F418_9TRYP</name>
<evidence type="ECO:0000256" key="1">
    <source>
        <dbReference type="SAM" id="MobiDB-lite"/>
    </source>
</evidence>
<feature type="compositionally biased region" description="Acidic residues" evidence="1">
    <location>
        <begin position="1152"/>
        <end position="1162"/>
    </location>
</feature>
<dbReference type="InterPro" id="IPR016024">
    <property type="entry name" value="ARM-type_fold"/>
</dbReference>
<keyword evidence="3" id="KW-1185">Reference proteome</keyword>
<protein>
    <submittedName>
        <fullName evidence="2">Uncharacterized protein</fullName>
    </submittedName>
</protein>
<dbReference type="EMBL" id="JAECZO010000002">
    <property type="protein sequence ID" value="KAK7199917.1"/>
    <property type="molecule type" value="Genomic_DNA"/>
</dbReference>
<dbReference type="SUPFAM" id="SSF48371">
    <property type="entry name" value="ARM repeat"/>
    <property type="match status" value="1"/>
</dbReference>
<comment type="caution">
    <text evidence="2">The sequence shown here is derived from an EMBL/GenBank/DDBJ whole genome shotgun (WGS) entry which is preliminary data.</text>
</comment>